<dbReference type="EMBL" id="JAHIBW010000019">
    <property type="protein sequence ID" value="KAG7301267.1"/>
    <property type="molecule type" value="Genomic_DNA"/>
</dbReference>
<evidence type="ECO:0000313" key="3">
    <source>
        <dbReference type="EMBL" id="KAG7301267.1"/>
    </source>
</evidence>
<organism evidence="3 4">
    <name type="scientific">Plutella xylostella</name>
    <name type="common">Diamondback moth</name>
    <name type="synonym">Plutella maculipennis</name>
    <dbReference type="NCBI Taxonomy" id="51655"/>
    <lineage>
        <taxon>Eukaryota</taxon>
        <taxon>Metazoa</taxon>
        <taxon>Ecdysozoa</taxon>
        <taxon>Arthropoda</taxon>
        <taxon>Hexapoda</taxon>
        <taxon>Insecta</taxon>
        <taxon>Pterygota</taxon>
        <taxon>Neoptera</taxon>
        <taxon>Endopterygota</taxon>
        <taxon>Lepidoptera</taxon>
        <taxon>Glossata</taxon>
        <taxon>Ditrysia</taxon>
        <taxon>Yponomeutoidea</taxon>
        <taxon>Plutellidae</taxon>
        <taxon>Plutella</taxon>
    </lineage>
</organism>
<comment type="caution">
    <text evidence="3">The sequence shown here is derived from an EMBL/GenBank/DDBJ whole genome shotgun (WGS) entry which is preliminary data.</text>
</comment>
<reference evidence="3 4" key="1">
    <citation type="submission" date="2021-06" db="EMBL/GenBank/DDBJ databases">
        <title>A haploid diamondback moth (Plutella xylostella L.) genome assembly resolves 31 chromosomes and identifies a diamide resistance mutation.</title>
        <authorList>
            <person name="Ward C.M."/>
            <person name="Perry K.D."/>
            <person name="Baker G."/>
            <person name="Powis K."/>
            <person name="Heckel D.G."/>
            <person name="Baxter S.W."/>
        </authorList>
    </citation>
    <scope>NUCLEOTIDE SEQUENCE [LARGE SCALE GENOMIC DNA]</scope>
    <source>
        <strain evidence="3 4">LV</strain>
        <tissue evidence="3">Single pupa</tissue>
    </source>
</reference>
<evidence type="ECO:0000256" key="2">
    <source>
        <dbReference type="SAM" id="SignalP"/>
    </source>
</evidence>
<keyword evidence="2" id="KW-0732">Signal</keyword>
<dbReference type="InterPro" id="IPR009030">
    <property type="entry name" value="Growth_fac_rcpt_cys_sf"/>
</dbReference>
<proteinExistence type="predicted"/>
<sequence length="215" mass="24019">MARYLVFFVITLTAVSSTYGHPVGANAPKCRDGEEWVSQECRKINNVIVVPPNCLPEQILVNGQCRDIWRYRVNVQNIINALNNCPPGQKSINGNCQDEWFEIGNSIVVPPNCPNGQQLVNEKCREILPRTHTIAKEDGGDTSFTSTNQEKNTGPQETMHDLITNEHWKINSKNGQAVDKKIKNVIDVPDHCPSGFKPDGQGVCRPIWTARTLVD</sequence>
<dbReference type="SUPFAM" id="SSF57184">
    <property type="entry name" value="Growth factor receptor domain"/>
    <property type="match status" value="1"/>
</dbReference>
<evidence type="ECO:0000313" key="4">
    <source>
        <dbReference type="Proteomes" id="UP000823941"/>
    </source>
</evidence>
<accession>A0ABQ7Q7Q5</accession>
<feature type="region of interest" description="Disordered" evidence="1">
    <location>
        <begin position="135"/>
        <end position="156"/>
    </location>
</feature>
<feature type="chain" id="PRO_5047519973" evidence="2">
    <location>
        <begin position="21"/>
        <end position="215"/>
    </location>
</feature>
<dbReference type="Proteomes" id="UP000823941">
    <property type="component" value="Chromosome 19"/>
</dbReference>
<feature type="signal peptide" evidence="2">
    <location>
        <begin position="1"/>
        <end position="20"/>
    </location>
</feature>
<name>A0ABQ7Q7Q5_PLUXY</name>
<evidence type="ECO:0000256" key="1">
    <source>
        <dbReference type="SAM" id="MobiDB-lite"/>
    </source>
</evidence>
<keyword evidence="4" id="KW-1185">Reference proteome</keyword>
<feature type="compositionally biased region" description="Polar residues" evidence="1">
    <location>
        <begin position="142"/>
        <end position="156"/>
    </location>
</feature>
<protein>
    <submittedName>
        <fullName evidence="3">Uncharacterized protein</fullName>
    </submittedName>
</protein>
<gene>
    <name evidence="3" type="ORF">JYU34_014178</name>
</gene>